<dbReference type="Gene3D" id="2.40.170.20">
    <property type="entry name" value="TonB-dependent receptor, beta-barrel domain"/>
    <property type="match status" value="1"/>
</dbReference>
<evidence type="ECO:0000259" key="9">
    <source>
        <dbReference type="Pfam" id="PF07715"/>
    </source>
</evidence>
<evidence type="ECO:0000256" key="1">
    <source>
        <dbReference type="ARBA" id="ARBA00004571"/>
    </source>
</evidence>
<dbReference type="InterPro" id="IPR037066">
    <property type="entry name" value="Plug_dom_sf"/>
</dbReference>
<evidence type="ECO:0000256" key="6">
    <source>
        <dbReference type="ARBA" id="ARBA00023136"/>
    </source>
</evidence>
<keyword evidence="3" id="KW-1134">Transmembrane beta strand</keyword>
<dbReference type="InterPro" id="IPR036942">
    <property type="entry name" value="Beta-barrel_TonB_sf"/>
</dbReference>
<accession>A0A5D6UUC5</accession>
<dbReference type="InterPro" id="IPR008969">
    <property type="entry name" value="CarboxyPept-like_regulatory"/>
</dbReference>
<organism evidence="10 11">
    <name type="scientific">Hymenobacter lutimineralis</name>
    <dbReference type="NCBI Taxonomy" id="2606448"/>
    <lineage>
        <taxon>Bacteria</taxon>
        <taxon>Pseudomonadati</taxon>
        <taxon>Bacteroidota</taxon>
        <taxon>Cytophagia</taxon>
        <taxon>Cytophagales</taxon>
        <taxon>Hymenobacteraceae</taxon>
        <taxon>Hymenobacter</taxon>
    </lineage>
</organism>
<evidence type="ECO:0000256" key="5">
    <source>
        <dbReference type="ARBA" id="ARBA00022729"/>
    </source>
</evidence>
<comment type="caution">
    <text evidence="10">The sequence shown here is derived from an EMBL/GenBank/DDBJ whole genome shotgun (WGS) entry which is preliminary data.</text>
</comment>
<evidence type="ECO:0000256" key="4">
    <source>
        <dbReference type="ARBA" id="ARBA00022692"/>
    </source>
</evidence>
<keyword evidence="2" id="KW-0813">Transport</keyword>
<dbReference type="Pfam" id="PF13715">
    <property type="entry name" value="CarbopepD_reg_2"/>
    <property type="match status" value="1"/>
</dbReference>
<sequence length="817" mass="91342">MKRKIIFLLAVVCSGKPPLAAVRAIPTARCLPTQLAGALAPATVVLSGYVTDATTGEALIGAVVAVAGQPTLSAGTNSYGFYSLRVPEGRITLQVYYLGYQPLMQEVEASTLRGAVRLQLQPQAQELGEVQVVAGRATELDQVNRLTLRGAELKQLPRLMGEADAVKAVQLLPGVQTGREGSSDLQVRGGSPDQNLILLDGVPVYNVAHLLGLFSVFNPDAVRTVDLVKGGFPAPYGGRLSSVVDVQLKEGNNQRFGGEGAVGLISSKLLLEGPVRSEKTAFLVAARRTYLDVFTGLAGLLSGQDVSRYSFHDVNLKLNHTFSERDRVYVSLYGGRDKFSDRQRYSNGQYEDEQRFRLQWGNFTGAVRWNHLFSRRLFSNLTLLHSGYRFGQSTTSRTVAGGLPSQRQTDYQSRIRDWGAKLEFDYLLSERQAVRFGAAAYQHHFRPESVRLQADTVQLAYNAFPTTTAREFYGYADDRIRFSARWQASVGVHISGFLVNDTFYSSLQPRLAVNYLPASTISLRASFATMAQYLHLLSNTTTGTPTDIWVPATDKLRPQRSWQATLGVAKTMGPHWEATADVYYKELRDVVEFRDGADFISDFLRSGPQTDFGGFVSPPYEQRVARGRGRAYGTEWLLRKRQGRTTGWAGYTLAWAWRQLPGINFGREYPYTYDSRHSVVLVANHQLTPQLSLGGSFQFRTGYVTTLPLTRYQAYVEPGERPYSETPVADNVDHLGERNNYRLPAYHRLDVSLTHTKKKAWGERSWNISVYNAYSHRNPYFLYLSQPFTSSGTRLNRRLYQISLFPILPSLSYGFKF</sequence>
<dbReference type="InterPro" id="IPR012910">
    <property type="entry name" value="Plug_dom"/>
</dbReference>
<dbReference type="InterPro" id="IPR039426">
    <property type="entry name" value="TonB-dep_rcpt-like"/>
</dbReference>
<dbReference type="SUPFAM" id="SSF49464">
    <property type="entry name" value="Carboxypeptidase regulatory domain-like"/>
    <property type="match status" value="1"/>
</dbReference>
<keyword evidence="6" id="KW-0472">Membrane</keyword>
<evidence type="ECO:0000256" key="8">
    <source>
        <dbReference type="SAM" id="SignalP"/>
    </source>
</evidence>
<keyword evidence="5 8" id="KW-0732">Signal</keyword>
<evidence type="ECO:0000256" key="7">
    <source>
        <dbReference type="ARBA" id="ARBA00023237"/>
    </source>
</evidence>
<dbReference type="GO" id="GO:0009279">
    <property type="term" value="C:cell outer membrane"/>
    <property type="evidence" value="ECO:0007669"/>
    <property type="project" value="UniProtKB-SubCell"/>
</dbReference>
<feature type="domain" description="TonB-dependent receptor plug" evidence="9">
    <location>
        <begin position="162"/>
        <end position="239"/>
    </location>
</feature>
<protein>
    <submittedName>
        <fullName evidence="10">TonB-dependent receptor</fullName>
    </submittedName>
</protein>
<evidence type="ECO:0000313" key="11">
    <source>
        <dbReference type="Proteomes" id="UP000322791"/>
    </source>
</evidence>
<dbReference type="AlphaFoldDB" id="A0A5D6UUC5"/>
<dbReference type="GO" id="GO:0015344">
    <property type="term" value="F:siderophore uptake transmembrane transporter activity"/>
    <property type="evidence" value="ECO:0007669"/>
    <property type="project" value="TreeGrafter"/>
</dbReference>
<keyword evidence="11" id="KW-1185">Reference proteome</keyword>
<name>A0A5D6UUC5_9BACT</name>
<gene>
    <name evidence="10" type="ORF">FY528_18615</name>
</gene>
<feature type="signal peptide" evidence="8">
    <location>
        <begin position="1"/>
        <end position="20"/>
    </location>
</feature>
<dbReference type="Proteomes" id="UP000322791">
    <property type="component" value="Unassembled WGS sequence"/>
</dbReference>
<keyword evidence="7" id="KW-0998">Cell outer membrane</keyword>
<evidence type="ECO:0000256" key="2">
    <source>
        <dbReference type="ARBA" id="ARBA00022448"/>
    </source>
</evidence>
<dbReference type="PANTHER" id="PTHR30069">
    <property type="entry name" value="TONB-DEPENDENT OUTER MEMBRANE RECEPTOR"/>
    <property type="match status" value="1"/>
</dbReference>
<keyword evidence="4" id="KW-0812">Transmembrane</keyword>
<dbReference type="Gene3D" id="2.170.130.10">
    <property type="entry name" value="TonB-dependent receptor, plug domain"/>
    <property type="match status" value="1"/>
</dbReference>
<evidence type="ECO:0000256" key="3">
    <source>
        <dbReference type="ARBA" id="ARBA00022452"/>
    </source>
</evidence>
<comment type="subcellular location">
    <subcellularLocation>
        <location evidence="1">Cell outer membrane</location>
        <topology evidence="1">Multi-pass membrane protein</topology>
    </subcellularLocation>
</comment>
<proteinExistence type="predicted"/>
<dbReference type="Pfam" id="PF07715">
    <property type="entry name" value="Plug"/>
    <property type="match status" value="1"/>
</dbReference>
<dbReference type="EMBL" id="VTHL01000026">
    <property type="protein sequence ID" value="TYZ06252.1"/>
    <property type="molecule type" value="Genomic_DNA"/>
</dbReference>
<dbReference type="SUPFAM" id="SSF56935">
    <property type="entry name" value="Porins"/>
    <property type="match status" value="1"/>
</dbReference>
<dbReference type="GO" id="GO:0044718">
    <property type="term" value="P:siderophore transmembrane transport"/>
    <property type="evidence" value="ECO:0007669"/>
    <property type="project" value="TreeGrafter"/>
</dbReference>
<dbReference type="Gene3D" id="2.60.40.1120">
    <property type="entry name" value="Carboxypeptidase-like, regulatory domain"/>
    <property type="match status" value="1"/>
</dbReference>
<keyword evidence="10" id="KW-0675">Receptor</keyword>
<dbReference type="PANTHER" id="PTHR30069:SF29">
    <property type="entry name" value="HEMOGLOBIN AND HEMOGLOBIN-HAPTOGLOBIN-BINDING PROTEIN 1-RELATED"/>
    <property type="match status" value="1"/>
</dbReference>
<feature type="chain" id="PRO_5022910263" evidence="8">
    <location>
        <begin position="21"/>
        <end position="817"/>
    </location>
</feature>
<reference evidence="10 11" key="1">
    <citation type="submission" date="2019-08" db="EMBL/GenBank/DDBJ databases">
        <authorList>
            <person name="Seo M.-J."/>
        </authorList>
    </citation>
    <scope>NUCLEOTIDE SEQUENCE [LARGE SCALE GENOMIC DNA]</scope>
    <source>
        <strain evidence="10 11">KIGAM108</strain>
    </source>
</reference>
<evidence type="ECO:0000313" key="10">
    <source>
        <dbReference type="EMBL" id="TYZ06252.1"/>
    </source>
</evidence>